<dbReference type="Pfam" id="PF07528">
    <property type="entry name" value="DZF_N"/>
    <property type="match status" value="1"/>
</dbReference>
<evidence type="ECO:0000256" key="6">
    <source>
        <dbReference type="ARBA" id="ARBA00023242"/>
    </source>
</evidence>
<dbReference type="InterPro" id="IPR049401">
    <property type="entry name" value="DZF_dom_N"/>
</dbReference>
<dbReference type="SMART" id="SM00572">
    <property type="entry name" value="DZF"/>
    <property type="match status" value="1"/>
</dbReference>
<keyword evidence="4" id="KW-0010">Activator</keyword>
<dbReference type="EMBL" id="LR899711">
    <property type="protein sequence ID" value="CAD7241911.1"/>
    <property type="molecule type" value="Genomic_DNA"/>
</dbReference>
<dbReference type="PANTHER" id="PTHR46447:SF1">
    <property type="entry name" value="INTERLEUKIN ENHANCER-BINDING FACTOR 2"/>
    <property type="match status" value="1"/>
</dbReference>
<dbReference type="InterPro" id="IPR043519">
    <property type="entry name" value="NT_sf"/>
</dbReference>
<dbReference type="InterPro" id="IPR049402">
    <property type="entry name" value="DZF_dom_C"/>
</dbReference>
<dbReference type="GO" id="GO:0003677">
    <property type="term" value="F:DNA binding"/>
    <property type="evidence" value="ECO:0007669"/>
    <property type="project" value="UniProtKB-KW"/>
</dbReference>
<organism evidence="8">
    <name type="scientific">Darwinula stevensoni</name>
    <dbReference type="NCBI Taxonomy" id="69355"/>
    <lineage>
        <taxon>Eukaryota</taxon>
        <taxon>Metazoa</taxon>
        <taxon>Ecdysozoa</taxon>
        <taxon>Arthropoda</taxon>
        <taxon>Crustacea</taxon>
        <taxon>Oligostraca</taxon>
        <taxon>Ostracoda</taxon>
        <taxon>Podocopa</taxon>
        <taxon>Podocopida</taxon>
        <taxon>Darwinulocopina</taxon>
        <taxon>Darwinuloidea</taxon>
        <taxon>Darwinulidae</taxon>
        <taxon>Darwinula</taxon>
    </lineage>
</organism>
<keyword evidence="9" id="KW-1185">Reference proteome</keyword>
<keyword evidence="2" id="KW-0805">Transcription regulation</keyword>
<evidence type="ECO:0000313" key="9">
    <source>
        <dbReference type="Proteomes" id="UP000677054"/>
    </source>
</evidence>
<dbReference type="Pfam" id="PF20965">
    <property type="entry name" value="DZF_C"/>
    <property type="match status" value="1"/>
</dbReference>
<evidence type="ECO:0000256" key="4">
    <source>
        <dbReference type="ARBA" id="ARBA00023159"/>
    </source>
</evidence>
<keyword evidence="6" id="KW-0539">Nucleus</keyword>
<dbReference type="GO" id="GO:0003725">
    <property type="term" value="F:double-stranded RNA binding"/>
    <property type="evidence" value="ECO:0007669"/>
    <property type="project" value="TreeGrafter"/>
</dbReference>
<dbReference type="Proteomes" id="UP000677054">
    <property type="component" value="Unassembled WGS sequence"/>
</dbReference>
<dbReference type="Gene3D" id="3.30.460.10">
    <property type="entry name" value="Beta Polymerase, domain 2"/>
    <property type="match status" value="1"/>
</dbReference>
<evidence type="ECO:0000256" key="5">
    <source>
        <dbReference type="ARBA" id="ARBA00023163"/>
    </source>
</evidence>
<dbReference type="AlphaFoldDB" id="A0A7R8X1B8"/>
<gene>
    <name evidence="8" type="ORF">DSTB1V02_LOCUS1887</name>
</gene>
<dbReference type="SUPFAM" id="SSF81301">
    <property type="entry name" value="Nucleotidyltransferase"/>
    <property type="match status" value="1"/>
</dbReference>
<keyword evidence="5" id="KW-0804">Transcription</keyword>
<dbReference type="FunFam" id="3.30.460.10:FF:000093">
    <property type="entry name" value="Interleukin enhancer-binding factor 2"/>
    <property type="match status" value="1"/>
</dbReference>
<evidence type="ECO:0000256" key="1">
    <source>
        <dbReference type="ARBA" id="ARBA00004123"/>
    </source>
</evidence>
<dbReference type="PANTHER" id="PTHR46447">
    <property type="entry name" value="INTERLEUKIN ENHANCER-BINDING FACTOR"/>
    <property type="match status" value="1"/>
</dbReference>
<protein>
    <recommendedName>
        <fullName evidence="7">DZF domain-containing protein</fullName>
    </recommendedName>
</protein>
<evidence type="ECO:0000256" key="3">
    <source>
        <dbReference type="ARBA" id="ARBA00023125"/>
    </source>
</evidence>
<evidence type="ECO:0000256" key="2">
    <source>
        <dbReference type="ARBA" id="ARBA00023015"/>
    </source>
</evidence>
<dbReference type="OrthoDB" id="5775647at2759"/>
<dbReference type="GO" id="GO:0071013">
    <property type="term" value="C:catalytic step 2 spliceosome"/>
    <property type="evidence" value="ECO:0007669"/>
    <property type="project" value="TreeGrafter"/>
</dbReference>
<dbReference type="PROSITE" id="PS50152">
    <property type="entry name" value="25A_SYNTH_3"/>
    <property type="match status" value="1"/>
</dbReference>
<feature type="domain" description="DZF" evidence="7">
    <location>
        <begin position="7"/>
        <end position="323"/>
    </location>
</feature>
<evidence type="ECO:0000313" key="8">
    <source>
        <dbReference type="EMBL" id="CAD7241911.1"/>
    </source>
</evidence>
<keyword evidence="3" id="KW-0238">DNA-binding</keyword>
<sequence length="323" mass="35891">MPPYKMMTYIPRPPFDLTMCETHFPRVKPPPDDAAFTQALLKRNNDLSPTSQEQTAILNLVNKVQAILDSLIVTPGAIEACQLEEVRTVGSFKKGTMLAGHNVADVVVILKTLPTTQAMEALGAKVSENLKAQDPKSSMQVVNTERGFDILTGDASVRVLVTTVHRNLRKLEPELHMNMKIASSHLAAIRHSRWFEENAHHSTIKVMIRLLKDLRNRFEGLQPLSPWMIDLLSHFSIMNNPTRQALPINLALRRCIQLLAAGLFLPGSSGITDPCEGGVMRVHMAITLEQQDQVCLTAQTLMRVLTHGGYKQILGFEGNASEF</sequence>
<dbReference type="EMBL" id="CAJPEV010000194">
    <property type="protein sequence ID" value="CAG0882130.1"/>
    <property type="molecule type" value="Genomic_DNA"/>
</dbReference>
<reference evidence="8" key="1">
    <citation type="submission" date="2020-11" db="EMBL/GenBank/DDBJ databases">
        <authorList>
            <person name="Tran Van P."/>
        </authorList>
    </citation>
    <scope>NUCLEOTIDE SEQUENCE</scope>
</reference>
<dbReference type="PROSITE" id="PS51703">
    <property type="entry name" value="DZF"/>
    <property type="match status" value="1"/>
</dbReference>
<dbReference type="InterPro" id="IPR052134">
    <property type="entry name" value="ILF2"/>
</dbReference>
<dbReference type="InterPro" id="IPR006561">
    <property type="entry name" value="DZF_dom"/>
</dbReference>
<evidence type="ECO:0000259" key="7">
    <source>
        <dbReference type="PROSITE" id="PS51703"/>
    </source>
</evidence>
<accession>A0A7R8X1B8</accession>
<proteinExistence type="predicted"/>
<dbReference type="GO" id="GO:0045893">
    <property type="term" value="P:positive regulation of DNA-templated transcription"/>
    <property type="evidence" value="ECO:0007669"/>
    <property type="project" value="TreeGrafter"/>
</dbReference>
<dbReference type="Gene3D" id="1.10.1410.40">
    <property type="match status" value="1"/>
</dbReference>
<comment type="subcellular location">
    <subcellularLocation>
        <location evidence="1">Nucleus</location>
    </subcellularLocation>
</comment>
<name>A0A7R8X1B8_9CRUS</name>